<organism evidence="1 2">
    <name type="scientific">Brevibacillus choshinensis</name>
    <dbReference type="NCBI Taxonomy" id="54911"/>
    <lineage>
        <taxon>Bacteria</taxon>
        <taxon>Bacillati</taxon>
        <taxon>Bacillota</taxon>
        <taxon>Bacilli</taxon>
        <taxon>Bacillales</taxon>
        <taxon>Paenibacillaceae</taxon>
        <taxon>Brevibacillus</taxon>
    </lineage>
</organism>
<evidence type="ECO:0000313" key="1">
    <source>
        <dbReference type="EMBL" id="KQL45736.1"/>
    </source>
</evidence>
<comment type="caution">
    <text evidence="1">The sequence shown here is derived from an EMBL/GenBank/DDBJ whole genome shotgun (WGS) entry which is preliminary data.</text>
</comment>
<protein>
    <submittedName>
        <fullName evidence="1">Uncharacterized protein</fullName>
    </submittedName>
</protein>
<keyword evidence="2" id="KW-1185">Reference proteome</keyword>
<proteinExistence type="predicted"/>
<sequence length="85" mass="9557">MCILEEQACPSTVPEHLVEDPTIFIELMFSRNLQTVIVTGSTERLRRIVLFGTAGRNHILGCKTREQKEGPGQRKVLGLFFLTGQ</sequence>
<accession>A0ABR5N571</accession>
<gene>
    <name evidence="1" type="ORF">AN963_11830</name>
</gene>
<evidence type="ECO:0000313" key="2">
    <source>
        <dbReference type="Proteomes" id="UP000051063"/>
    </source>
</evidence>
<reference evidence="1 2" key="1">
    <citation type="submission" date="2015-09" db="EMBL/GenBank/DDBJ databases">
        <title>Genome sequencing project for genomic taxonomy and phylogenomics of Bacillus-like bacteria.</title>
        <authorList>
            <person name="Liu B."/>
            <person name="Wang J."/>
            <person name="Zhu Y."/>
            <person name="Liu G."/>
            <person name="Chen Q."/>
            <person name="Chen Z."/>
            <person name="Lan J."/>
            <person name="Che J."/>
            <person name="Ge C."/>
            <person name="Shi H."/>
            <person name="Pan Z."/>
            <person name="Liu X."/>
        </authorList>
    </citation>
    <scope>NUCLEOTIDE SEQUENCE [LARGE SCALE GENOMIC DNA]</scope>
    <source>
        <strain evidence="1 2">DSM 8552</strain>
    </source>
</reference>
<name>A0ABR5N571_BRECH</name>
<dbReference type="Proteomes" id="UP000051063">
    <property type="component" value="Unassembled WGS sequence"/>
</dbReference>
<dbReference type="EMBL" id="LJJB01000010">
    <property type="protein sequence ID" value="KQL45736.1"/>
    <property type="molecule type" value="Genomic_DNA"/>
</dbReference>